<dbReference type="Proteomes" id="UP000092093">
    <property type="component" value="Unassembled WGS sequence"/>
</dbReference>
<evidence type="ECO:0000313" key="2">
    <source>
        <dbReference type="Proteomes" id="UP000092093"/>
    </source>
</evidence>
<evidence type="ECO:0000313" key="1">
    <source>
        <dbReference type="EMBL" id="OBQ42600.1"/>
    </source>
</evidence>
<dbReference type="AlphaFoldDB" id="A0A1B7WZW0"/>
<comment type="caution">
    <text evidence="1">The sequence shown here is derived from an EMBL/GenBank/DDBJ whole genome shotgun (WGS) entry which is preliminary data.</text>
</comment>
<proteinExistence type="predicted"/>
<protein>
    <submittedName>
        <fullName evidence="1">Uncharacterized protein</fullName>
    </submittedName>
</protein>
<reference evidence="1 2" key="1">
    <citation type="submission" date="2015-09" db="EMBL/GenBank/DDBJ databases">
        <title>Aphanizomenon flos-aquae WA102.</title>
        <authorList>
            <person name="Driscoll C."/>
        </authorList>
    </citation>
    <scope>NUCLEOTIDE SEQUENCE [LARGE SCALE GENOMIC DNA]</scope>
    <source>
        <strain evidence="1">WA102</strain>
    </source>
</reference>
<accession>A0A1B7WZW0</accession>
<gene>
    <name evidence="1" type="ORF">AN484_16875</name>
</gene>
<sequence length="90" mass="10283">MTLDDLEEVALKCGLTKTNKNWSATHAQLEQFANNLLDDFKLIARDQLIQSIKRAADYEREQCAKVAEMAWFNGMEQDHIANAIRGRADE</sequence>
<organism evidence="1 2">
    <name type="scientific">Aphanizomenon flos-aquae WA102</name>
    <dbReference type="NCBI Taxonomy" id="1710896"/>
    <lineage>
        <taxon>Bacteria</taxon>
        <taxon>Bacillati</taxon>
        <taxon>Cyanobacteriota</taxon>
        <taxon>Cyanophyceae</taxon>
        <taxon>Nostocales</taxon>
        <taxon>Aphanizomenonaceae</taxon>
        <taxon>Aphanizomenon</taxon>
    </lineage>
</organism>
<dbReference type="EMBL" id="LJOW01000096">
    <property type="protein sequence ID" value="OBQ42600.1"/>
    <property type="molecule type" value="Genomic_DNA"/>
</dbReference>
<name>A0A1B7WZW0_APHFL</name>